<dbReference type="AlphaFoldDB" id="A0A8J5K3P8"/>
<accession>A0A8J5K3P8</accession>
<keyword evidence="3" id="KW-1185">Reference proteome</keyword>
<organism evidence="2 3">
    <name type="scientific">Homarus americanus</name>
    <name type="common">American lobster</name>
    <dbReference type="NCBI Taxonomy" id="6706"/>
    <lineage>
        <taxon>Eukaryota</taxon>
        <taxon>Metazoa</taxon>
        <taxon>Ecdysozoa</taxon>
        <taxon>Arthropoda</taxon>
        <taxon>Crustacea</taxon>
        <taxon>Multicrustacea</taxon>
        <taxon>Malacostraca</taxon>
        <taxon>Eumalacostraca</taxon>
        <taxon>Eucarida</taxon>
        <taxon>Decapoda</taxon>
        <taxon>Pleocyemata</taxon>
        <taxon>Astacidea</taxon>
        <taxon>Nephropoidea</taxon>
        <taxon>Nephropidae</taxon>
        <taxon>Homarus</taxon>
    </lineage>
</organism>
<evidence type="ECO:0000313" key="2">
    <source>
        <dbReference type="EMBL" id="KAG7166968.1"/>
    </source>
</evidence>
<evidence type="ECO:0000256" key="1">
    <source>
        <dbReference type="SAM" id="MobiDB-lite"/>
    </source>
</evidence>
<gene>
    <name evidence="2" type="ORF">Hamer_G005270</name>
</gene>
<dbReference type="Proteomes" id="UP000747542">
    <property type="component" value="Unassembled WGS sequence"/>
</dbReference>
<dbReference type="Pfam" id="PF09495">
    <property type="entry name" value="DUF2462"/>
    <property type="match status" value="1"/>
</dbReference>
<protein>
    <recommendedName>
        <fullName evidence="4">Leydig cell tumor 10 kDa protein homolog</fullName>
    </recommendedName>
</protein>
<evidence type="ECO:0008006" key="4">
    <source>
        <dbReference type="Google" id="ProtNLM"/>
    </source>
</evidence>
<evidence type="ECO:0000313" key="3">
    <source>
        <dbReference type="Proteomes" id="UP000747542"/>
    </source>
</evidence>
<comment type="caution">
    <text evidence="2">The sequence shown here is derived from an EMBL/GenBank/DDBJ whole genome shotgun (WGS) entry which is preliminary data.</text>
</comment>
<reference evidence="2" key="1">
    <citation type="journal article" date="2021" name="Sci. Adv.">
        <title>The American lobster genome reveals insights on longevity, neural, and immune adaptations.</title>
        <authorList>
            <person name="Polinski J.M."/>
            <person name="Zimin A.V."/>
            <person name="Clark K.F."/>
            <person name="Kohn A.B."/>
            <person name="Sadowski N."/>
            <person name="Timp W."/>
            <person name="Ptitsyn A."/>
            <person name="Khanna P."/>
            <person name="Romanova D.Y."/>
            <person name="Williams P."/>
            <person name="Greenwood S.J."/>
            <person name="Moroz L.L."/>
            <person name="Walt D.R."/>
            <person name="Bodnar A.G."/>
        </authorList>
    </citation>
    <scope>NUCLEOTIDE SEQUENCE</scope>
    <source>
        <strain evidence="2">GMGI-L3</strain>
    </source>
</reference>
<proteinExistence type="predicted"/>
<name>A0A8J5K3P8_HOMAM</name>
<feature type="region of interest" description="Disordered" evidence="1">
    <location>
        <begin position="1"/>
        <end position="43"/>
    </location>
</feature>
<feature type="compositionally biased region" description="Basic residues" evidence="1">
    <location>
        <begin position="19"/>
        <end position="41"/>
    </location>
</feature>
<sequence>MPQGSSKNKKAPQVPSSLKKGKRQNTLKMRKGKRTIAPKKAKAQESLFVQKQLQKAINANIEEEMKQRASKDFTALKLLKDKKKTAAAAKKAK</sequence>
<dbReference type="InterPro" id="IPR019034">
    <property type="entry name" value="UPF0390"/>
</dbReference>
<dbReference type="EMBL" id="JAHLQT010021845">
    <property type="protein sequence ID" value="KAG7166968.1"/>
    <property type="molecule type" value="Genomic_DNA"/>
</dbReference>